<accession>A0A1G8Q6W9</accession>
<dbReference type="Proteomes" id="UP000182836">
    <property type="component" value="Unassembled WGS sequence"/>
</dbReference>
<sequence>MKSIAFTVNGQTVNVSTYPAKPLLDVLRDDLNLTGSKECCGKGECGSCSIILEGEAVCSCLILTGQVEGKKITTIEGIGTVENMDPLQKAFAEEGAHVIKNRQWEQGKSASVIRGISALDSECGAVLLVNVDQPVPSNSINQLIDSHQRLQGKIHLPVFQGRRGHPVLFSTELLPDLREISEECQGVKSIIRKYDTEIVHVPMTDPSVLYNFNTPADYEKGGQTCEFRK</sequence>
<evidence type="ECO:0000313" key="7">
    <source>
        <dbReference type="EMBL" id="SDJ00306.1"/>
    </source>
</evidence>
<dbReference type="InterPro" id="IPR012675">
    <property type="entry name" value="Beta-grasp_dom_sf"/>
</dbReference>
<dbReference type="EMBL" id="FNED01000010">
    <property type="protein sequence ID" value="SDJ00306.1"/>
    <property type="molecule type" value="Genomic_DNA"/>
</dbReference>
<evidence type="ECO:0000256" key="3">
    <source>
        <dbReference type="ARBA" id="ARBA00023002"/>
    </source>
</evidence>
<evidence type="ECO:0000256" key="5">
    <source>
        <dbReference type="ARBA" id="ARBA00023014"/>
    </source>
</evidence>
<dbReference type="SUPFAM" id="SSF54292">
    <property type="entry name" value="2Fe-2S ferredoxin-like"/>
    <property type="match status" value="1"/>
</dbReference>
<dbReference type="InterPro" id="IPR051452">
    <property type="entry name" value="Diverse_Oxidoreductases"/>
</dbReference>
<name>A0A1G8Q6W9_ANEMI</name>
<keyword evidence="1" id="KW-0001">2Fe-2S</keyword>
<evidence type="ECO:0000256" key="1">
    <source>
        <dbReference type="ARBA" id="ARBA00022714"/>
    </source>
</evidence>
<dbReference type="GO" id="GO:0051537">
    <property type="term" value="F:2 iron, 2 sulfur cluster binding"/>
    <property type="evidence" value="ECO:0007669"/>
    <property type="project" value="UniProtKB-KW"/>
</dbReference>
<dbReference type="Pfam" id="PF12804">
    <property type="entry name" value="NTP_transf_3"/>
    <property type="match status" value="1"/>
</dbReference>
<dbReference type="PROSITE" id="PS51085">
    <property type="entry name" value="2FE2S_FER_2"/>
    <property type="match status" value="1"/>
</dbReference>
<dbReference type="InterPro" id="IPR029044">
    <property type="entry name" value="Nucleotide-diphossugar_trans"/>
</dbReference>
<evidence type="ECO:0000256" key="4">
    <source>
        <dbReference type="ARBA" id="ARBA00023004"/>
    </source>
</evidence>
<feature type="domain" description="2Fe-2S ferredoxin-type" evidence="6">
    <location>
        <begin position="2"/>
        <end position="78"/>
    </location>
</feature>
<dbReference type="OrthoDB" id="285216at2"/>
<dbReference type="GO" id="GO:0016779">
    <property type="term" value="F:nucleotidyltransferase activity"/>
    <property type="evidence" value="ECO:0007669"/>
    <property type="project" value="UniProtKB-ARBA"/>
</dbReference>
<dbReference type="PANTHER" id="PTHR44379">
    <property type="entry name" value="OXIDOREDUCTASE WITH IRON-SULFUR SUBUNIT"/>
    <property type="match status" value="1"/>
</dbReference>
<evidence type="ECO:0000256" key="2">
    <source>
        <dbReference type="ARBA" id="ARBA00022723"/>
    </source>
</evidence>
<dbReference type="Gene3D" id="3.10.20.30">
    <property type="match status" value="1"/>
</dbReference>
<dbReference type="InterPro" id="IPR036010">
    <property type="entry name" value="2Fe-2S_ferredoxin-like_sf"/>
</dbReference>
<dbReference type="GO" id="GO:0016491">
    <property type="term" value="F:oxidoreductase activity"/>
    <property type="evidence" value="ECO:0007669"/>
    <property type="project" value="UniProtKB-KW"/>
</dbReference>
<dbReference type="InterPro" id="IPR025877">
    <property type="entry name" value="MobA-like_NTP_Trfase"/>
</dbReference>
<organism evidence="7 8">
    <name type="scientific">Aneurinibacillus migulanus</name>
    <name type="common">Bacillus migulanus</name>
    <dbReference type="NCBI Taxonomy" id="47500"/>
    <lineage>
        <taxon>Bacteria</taxon>
        <taxon>Bacillati</taxon>
        <taxon>Bacillota</taxon>
        <taxon>Bacilli</taxon>
        <taxon>Bacillales</taxon>
        <taxon>Paenibacillaceae</taxon>
        <taxon>Aneurinibacillus group</taxon>
        <taxon>Aneurinibacillus</taxon>
    </lineage>
</organism>
<keyword evidence="3" id="KW-0560">Oxidoreductase</keyword>
<dbReference type="PROSITE" id="PS00197">
    <property type="entry name" value="2FE2S_FER_1"/>
    <property type="match status" value="1"/>
</dbReference>
<gene>
    <name evidence="7" type="ORF">SAMN04487909_11085</name>
</gene>
<dbReference type="InterPro" id="IPR001041">
    <property type="entry name" value="2Fe-2S_ferredoxin-type"/>
</dbReference>
<dbReference type="GeneID" id="42307384"/>
<dbReference type="AlphaFoldDB" id="A0A1G8Q6W9"/>
<dbReference type="InterPro" id="IPR006058">
    <property type="entry name" value="2Fe2S_fd_BS"/>
</dbReference>
<dbReference type="GO" id="GO:0046872">
    <property type="term" value="F:metal ion binding"/>
    <property type="evidence" value="ECO:0007669"/>
    <property type="project" value="UniProtKB-KW"/>
</dbReference>
<dbReference type="PANTHER" id="PTHR44379:SF5">
    <property type="entry name" value="OXIDOREDUCTASE WITH IRON-SULFUR SUBUNIT"/>
    <property type="match status" value="1"/>
</dbReference>
<dbReference type="RefSeq" id="WP_052811861.1">
    <property type="nucleotide sequence ID" value="NZ_BJOA01000051.1"/>
</dbReference>
<reference evidence="7 8" key="1">
    <citation type="submission" date="2016-10" db="EMBL/GenBank/DDBJ databases">
        <authorList>
            <person name="de Groot N.N."/>
        </authorList>
    </citation>
    <scope>NUCLEOTIDE SEQUENCE [LARGE SCALE GENOMIC DNA]</scope>
    <source>
        <strain evidence="7 8">DSM 2895</strain>
    </source>
</reference>
<dbReference type="Gene3D" id="3.90.550.10">
    <property type="entry name" value="Spore Coat Polysaccharide Biosynthesis Protein SpsA, Chain A"/>
    <property type="match status" value="1"/>
</dbReference>
<dbReference type="SUPFAM" id="SSF53448">
    <property type="entry name" value="Nucleotide-diphospho-sugar transferases"/>
    <property type="match status" value="1"/>
</dbReference>
<evidence type="ECO:0000259" key="6">
    <source>
        <dbReference type="PROSITE" id="PS51085"/>
    </source>
</evidence>
<protein>
    <submittedName>
        <fullName evidence="7">2Fe-2S iron-sulfur cluster binding domain-containing protein</fullName>
    </submittedName>
</protein>
<keyword evidence="2" id="KW-0479">Metal-binding</keyword>
<keyword evidence="4" id="KW-0408">Iron</keyword>
<proteinExistence type="predicted"/>
<evidence type="ECO:0000313" key="8">
    <source>
        <dbReference type="Proteomes" id="UP000182836"/>
    </source>
</evidence>
<dbReference type="Pfam" id="PF00111">
    <property type="entry name" value="Fer2"/>
    <property type="match status" value="1"/>
</dbReference>
<keyword evidence="5" id="KW-0411">Iron-sulfur</keyword>